<dbReference type="CDD" id="cd00067">
    <property type="entry name" value="GAL4"/>
    <property type="match status" value="1"/>
</dbReference>
<dbReference type="Proteomes" id="UP000246740">
    <property type="component" value="Unassembled WGS sequence"/>
</dbReference>
<dbReference type="PANTHER" id="PTHR47783:SF1">
    <property type="entry name" value="ZN(II)2CYS6 TRANSCRIPTION FACTOR (EUROFUNG)"/>
    <property type="match status" value="1"/>
</dbReference>
<feature type="region of interest" description="Disordered" evidence="3">
    <location>
        <begin position="25"/>
        <end position="83"/>
    </location>
</feature>
<reference evidence="5 6" key="1">
    <citation type="journal article" date="2018" name="Mol. Biol. Evol.">
        <title>Broad Genomic Sampling Reveals a Smut Pathogenic Ancestry of the Fungal Clade Ustilaginomycotina.</title>
        <authorList>
            <person name="Kijpornyongpan T."/>
            <person name="Mondo S.J."/>
            <person name="Barry K."/>
            <person name="Sandor L."/>
            <person name="Lee J."/>
            <person name="Lipzen A."/>
            <person name="Pangilinan J."/>
            <person name="LaButti K."/>
            <person name="Hainaut M."/>
            <person name="Henrissat B."/>
            <person name="Grigoriev I.V."/>
            <person name="Spatafora J.W."/>
            <person name="Aime M.C."/>
        </authorList>
    </citation>
    <scope>NUCLEOTIDE SEQUENCE [LARGE SCALE GENOMIC DNA]</scope>
    <source>
        <strain evidence="5 6">MCA 3645</strain>
    </source>
</reference>
<feature type="domain" description="Zn(2)-C6 fungal-type" evidence="4">
    <location>
        <begin position="129"/>
        <end position="159"/>
    </location>
</feature>
<dbReference type="Pfam" id="PF04082">
    <property type="entry name" value="Fungal_trans"/>
    <property type="match status" value="1"/>
</dbReference>
<keyword evidence="2" id="KW-0539">Nucleus</keyword>
<dbReference type="PANTHER" id="PTHR47783">
    <property type="entry name" value="ZN(II)2CYS6 TRANSCRIPTION FACTOR (EUROFUNG)-RELATED"/>
    <property type="match status" value="1"/>
</dbReference>
<keyword evidence="6" id="KW-1185">Reference proteome</keyword>
<evidence type="ECO:0000259" key="4">
    <source>
        <dbReference type="PROSITE" id="PS50048"/>
    </source>
</evidence>
<feature type="compositionally biased region" description="Polar residues" evidence="3">
    <location>
        <begin position="240"/>
        <end position="251"/>
    </location>
</feature>
<proteinExistence type="predicted"/>
<protein>
    <recommendedName>
        <fullName evidence="4">Zn(2)-C6 fungal-type domain-containing protein</fullName>
    </recommendedName>
</protein>
<gene>
    <name evidence="5" type="ORF">BCV70DRAFT_93911</name>
</gene>
<dbReference type="STRING" id="1882483.A0A317XEM7"/>
<dbReference type="Gene3D" id="4.10.240.10">
    <property type="entry name" value="Zn(2)-C6 fungal-type DNA-binding domain"/>
    <property type="match status" value="1"/>
</dbReference>
<feature type="compositionally biased region" description="Polar residues" evidence="3">
    <location>
        <begin position="206"/>
        <end position="225"/>
    </location>
</feature>
<organism evidence="5 6">
    <name type="scientific">Testicularia cyperi</name>
    <dbReference type="NCBI Taxonomy" id="1882483"/>
    <lineage>
        <taxon>Eukaryota</taxon>
        <taxon>Fungi</taxon>
        <taxon>Dikarya</taxon>
        <taxon>Basidiomycota</taxon>
        <taxon>Ustilaginomycotina</taxon>
        <taxon>Ustilaginomycetes</taxon>
        <taxon>Ustilaginales</taxon>
        <taxon>Anthracoideaceae</taxon>
        <taxon>Testicularia</taxon>
    </lineage>
</organism>
<dbReference type="GO" id="GO:0000981">
    <property type="term" value="F:DNA-binding transcription factor activity, RNA polymerase II-specific"/>
    <property type="evidence" value="ECO:0007669"/>
    <property type="project" value="InterPro"/>
</dbReference>
<feature type="compositionally biased region" description="Low complexity" evidence="3">
    <location>
        <begin position="25"/>
        <end position="49"/>
    </location>
</feature>
<evidence type="ECO:0000256" key="1">
    <source>
        <dbReference type="ARBA" id="ARBA00022723"/>
    </source>
</evidence>
<dbReference type="OrthoDB" id="2428527at2759"/>
<dbReference type="CDD" id="cd12148">
    <property type="entry name" value="fungal_TF_MHR"/>
    <property type="match status" value="1"/>
</dbReference>
<dbReference type="GO" id="GO:0008270">
    <property type="term" value="F:zinc ion binding"/>
    <property type="evidence" value="ECO:0007669"/>
    <property type="project" value="InterPro"/>
</dbReference>
<dbReference type="EMBL" id="KZ819236">
    <property type="protein sequence ID" value="PWY96934.1"/>
    <property type="molecule type" value="Genomic_DNA"/>
</dbReference>
<evidence type="ECO:0000313" key="6">
    <source>
        <dbReference type="Proteomes" id="UP000246740"/>
    </source>
</evidence>
<evidence type="ECO:0000313" key="5">
    <source>
        <dbReference type="EMBL" id="PWY96934.1"/>
    </source>
</evidence>
<dbReference type="InParanoid" id="A0A317XEM7"/>
<feature type="region of interest" description="Disordered" evidence="3">
    <location>
        <begin position="166"/>
        <end position="259"/>
    </location>
</feature>
<feature type="region of interest" description="Disordered" evidence="3">
    <location>
        <begin position="106"/>
        <end position="126"/>
    </location>
</feature>
<dbReference type="PROSITE" id="PS00463">
    <property type="entry name" value="ZN2_CY6_FUNGAL_1"/>
    <property type="match status" value="1"/>
</dbReference>
<dbReference type="GO" id="GO:0003677">
    <property type="term" value="F:DNA binding"/>
    <property type="evidence" value="ECO:0007669"/>
    <property type="project" value="InterPro"/>
</dbReference>
<dbReference type="SMART" id="SM00066">
    <property type="entry name" value="GAL4"/>
    <property type="match status" value="1"/>
</dbReference>
<dbReference type="InterPro" id="IPR036864">
    <property type="entry name" value="Zn2-C6_fun-type_DNA-bd_sf"/>
</dbReference>
<sequence length="975" mass="104930">MPAHNDPSTAIDALADIAAAQWHRYQQQQHLSRQSLSPPTASAAVASSSMRSQNVHHRRTASRDSRARGGASPSPSPSTSASHLQHLPLEHQSVAASATTRIAAMAVATTSTSTRSSTPSRHDRRASQACQICRARKTRCDAQTPSCSYCSRHNLQCVYVADDLRKQRTTKRPRSSTTSSSSSRPASASRSMSSRQRLDLAPSAQPGAQSSETLENPSLSSQSKPLASARQPPVAALSGSHRSCNHQSGPDQLTPAPVQGLRSDIDLSSLASPSSPNFPILPNELIEALSGKVAWFDELERGSQAKTSQSVPVASLSTAAPSPVSSHAASIDPSLADLANPSATGTHTVCGKERVIQLHYFRAFGGATAVTQGLKKISVRIRVPAELESMLVEAQNRANFFDSASAGIDPQTLDLHSLLGTSRFAPGLPDQIHSHRQAASSSNSFSLPMPHPHNLSTSSTLSNSTFEGDLPEKAMREILLDRFFHNLGDHFPFIDRHRLEAQLLRASSVNPALIHAICALASRFVQPHEASIVSPSILTEHDISPDAGCGSHRPHSRGIHFAEKAKSYVMSSITCPSATTVATLVLLAWHEFGVNSEGGLWMFAGMALRMSIDLGLHRRANKDWFTAVAGAPIATDVIEPQRLFWAVFILDRLLSVGTGRPTSLKDQEINLDYPSLTCAAPDNASRGEGQRSDNETRRPSVFGYLTRLMQKAGALAEIANNLGDEHSHQPLEDLDKLEAALIADYDRIPDELILGEEQFRQSSEPRCLLSLHLWFHNLLMILNRLPLSRLRAAAVGPEESQEILRHASQQIRNAVLYANAVDLNILLGCPFTNQSFCLAGSFEVSTAATLQRKESNKATGAGVTRHSTPRASLLASARKGRAQGRGARSLFVQSHLDAYQRCVDALDRLSGHWLGVTWIANALKARKMEEGGEIGMSGPASRGACKSKGAIAHGGGSSGETMLSYSELSWTLGQA</sequence>
<dbReference type="InterPro" id="IPR007219">
    <property type="entry name" value="XnlR_reg_dom"/>
</dbReference>
<feature type="compositionally biased region" description="Low complexity" evidence="3">
    <location>
        <begin position="68"/>
        <end position="82"/>
    </location>
</feature>
<dbReference type="InterPro" id="IPR001138">
    <property type="entry name" value="Zn2Cys6_DnaBD"/>
</dbReference>
<evidence type="ECO:0000256" key="3">
    <source>
        <dbReference type="SAM" id="MobiDB-lite"/>
    </source>
</evidence>
<name>A0A317XEM7_9BASI</name>
<feature type="compositionally biased region" description="Low complexity" evidence="3">
    <location>
        <begin position="106"/>
        <end position="119"/>
    </location>
</feature>
<dbReference type="SMART" id="SM00906">
    <property type="entry name" value="Fungal_trans"/>
    <property type="match status" value="1"/>
</dbReference>
<dbReference type="PROSITE" id="PS50048">
    <property type="entry name" value="ZN2_CY6_FUNGAL_2"/>
    <property type="match status" value="1"/>
</dbReference>
<dbReference type="Pfam" id="PF00172">
    <property type="entry name" value="Zn_clus"/>
    <property type="match status" value="1"/>
</dbReference>
<accession>A0A317XEM7</accession>
<feature type="compositionally biased region" description="Low complexity" evidence="3">
    <location>
        <begin position="175"/>
        <end position="195"/>
    </location>
</feature>
<keyword evidence="1" id="KW-0479">Metal-binding</keyword>
<evidence type="ECO:0000256" key="2">
    <source>
        <dbReference type="ARBA" id="ARBA00023242"/>
    </source>
</evidence>
<dbReference type="AlphaFoldDB" id="A0A317XEM7"/>
<dbReference type="GO" id="GO:0006351">
    <property type="term" value="P:DNA-templated transcription"/>
    <property type="evidence" value="ECO:0007669"/>
    <property type="project" value="InterPro"/>
</dbReference>
<dbReference type="SUPFAM" id="SSF57701">
    <property type="entry name" value="Zn2/Cys6 DNA-binding domain"/>
    <property type="match status" value="1"/>
</dbReference>